<keyword evidence="3" id="KW-0813">Transport</keyword>
<organism evidence="6 7">
    <name type="scientific">Salipiger marinus</name>
    <dbReference type="NCBI Taxonomy" id="555512"/>
    <lineage>
        <taxon>Bacteria</taxon>
        <taxon>Pseudomonadati</taxon>
        <taxon>Pseudomonadota</taxon>
        <taxon>Alphaproteobacteria</taxon>
        <taxon>Rhodobacterales</taxon>
        <taxon>Roseobacteraceae</taxon>
        <taxon>Salipiger</taxon>
    </lineage>
</organism>
<dbReference type="InterPro" id="IPR030678">
    <property type="entry name" value="Peptide/Ni-bd"/>
</dbReference>
<dbReference type="Gene3D" id="3.90.76.10">
    <property type="entry name" value="Dipeptide-binding Protein, Domain 1"/>
    <property type="match status" value="1"/>
</dbReference>
<evidence type="ECO:0000313" key="6">
    <source>
        <dbReference type="EMBL" id="SDI62326.1"/>
    </source>
</evidence>
<dbReference type="InterPro" id="IPR039424">
    <property type="entry name" value="SBP_5"/>
</dbReference>
<dbReference type="AlphaFoldDB" id="A0A1G8M2Z1"/>
<evidence type="ECO:0000256" key="3">
    <source>
        <dbReference type="ARBA" id="ARBA00022448"/>
    </source>
</evidence>
<dbReference type="STRING" id="555512.SAMN04487993_1007147"/>
<evidence type="ECO:0000313" key="7">
    <source>
        <dbReference type="Proteomes" id="UP000199093"/>
    </source>
</evidence>
<dbReference type="Proteomes" id="UP000199093">
    <property type="component" value="Unassembled WGS sequence"/>
</dbReference>
<dbReference type="Gene3D" id="3.40.190.10">
    <property type="entry name" value="Periplasmic binding protein-like II"/>
    <property type="match status" value="1"/>
</dbReference>
<dbReference type="GO" id="GO:0015833">
    <property type="term" value="P:peptide transport"/>
    <property type="evidence" value="ECO:0007669"/>
    <property type="project" value="TreeGrafter"/>
</dbReference>
<accession>A0A1G8M2Z1</accession>
<dbReference type="PANTHER" id="PTHR30290">
    <property type="entry name" value="PERIPLASMIC BINDING COMPONENT OF ABC TRANSPORTER"/>
    <property type="match status" value="1"/>
</dbReference>
<dbReference type="EMBL" id="FNEJ01000007">
    <property type="protein sequence ID" value="SDI62326.1"/>
    <property type="molecule type" value="Genomic_DNA"/>
</dbReference>
<dbReference type="GO" id="GO:0043190">
    <property type="term" value="C:ATP-binding cassette (ABC) transporter complex"/>
    <property type="evidence" value="ECO:0007669"/>
    <property type="project" value="InterPro"/>
</dbReference>
<dbReference type="OrthoDB" id="9803988at2"/>
<evidence type="ECO:0000256" key="1">
    <source>
        <dbReference type="ARBA" id="ARBA00004418"/>
    </source>
</evidence>
<dbReference type="InterPro" id="IPR006311">
    <property type="entry name" value="TAT_signal"/>
</dbReference>
<evidence type="ECO:0000256" key="4">
    <source>
        <dbReference type="ARBA" id="ARBA00022729"/>
    </source>
</evidence>
<dbReference type="RefSeq" id="WP_089846398.1">
    <property type="nucleotide sequence ID" value="NZ_FNEJ01000007.1"/>
</dbReference>
<dbReference type="Gene3D" id="3.10.105.10">
    <property type="entry name" value="Dipeptide-binding Protein, Domain 3"/>
    <property type="match status" value="1"/>
</dbReference>
<reference evidence="6 7" key="1">
    <citation type="submission" date="2016-10" db="EMBL/GenBank/DDBJ databases">
        <authorList>
            <person name="de Groot N.N."/>
        </authorList>
    </citation>
    <scope>NUCLEOTIDE SEQUENCE [LARGE SCALE GENOMIC DNA]</scope>
    <source>
        <strain evidence="6 7">DSM 26424</strain>
    </source>
</reference>
<comment type="subcellular location">
    <subcellularLocation>
        <location evidence="1">Periplasm</location>
    </subcellularLocation>
</comment>
<dbReference type="GO" id="GO:1904680">
    <property type="term" value="F:peptide transmembrane transporter activity"/>
    <property type="evidence" value="ECO:0007669"/>
    <property type="project" value="TreeGrafter"/>
</dbReference>
<gene>
    <name evidence="6" type="ORF">SAMN04487993_1007147</name>
</gene>
<keyword evidence="4" id="KW-0732">Signal</keyword>
<dbReference type="PROSITE" id="PS51318">
    <property type="entry name" value="TAT"/>
    <property type="match status" value="1"/>
</dbReference>
<evidence type="ECO:0000259" key="5">
    <source>
        <dbReference type="Pfam" id="PF00496"/>
    </source>
</evidence>
<dbReference type="InterPro" id="IPR000914">
    <property type="entry name" value="SBP_5_dom"/>
</dbReference>
<dbReference type="GO" id="GO:0030288">
    <property type="term" value="C:outer membrane-bounded periplasmic space"/>
    <property type="evidence" value="ECO:0007669"/>
    <property type="project" value="UniProtKB-ARBA"/>
</dbReference>
<evidence type="ECO:0000256" key="2">
    <source>
        <dbReference type="ARBA" id="ARBA00005695"/>
    </source>
</evidence>
<dbReference type="PIRSF" id="PIRSF002741">
    <property type="entry name" value="MppA"/>
    <property type="match status" value="1"/>
</dbReference>
<protein>
    <submittedName>
        <fullName evidence="6">Peptide/nickel transport system substrate-binding protein</fullName>
    </submittedName>
</protein>
<keyword evidence="7" id="KW-1185">Reference proteome</keyword>
<dbReference type="SUPFAM" id="SSF53850">
    <property type="entry name" value="Periplasmic binding protein-like II"/>
    <property type="match status" value="1"/>
</dbReference>
<feature type="domain" description="Solute-binding protein family 5" evidence="5">
    <location>
        <begin position="95"/>
        <end position="446"/>
    </location>
</feature>
<dbReference type="PANTHER" id="PTHR30290:SF9">
    <property type="entry name" value="OLIGOPEPTIDE-BINDING PROTEIN APPA"/>
    <property type="match status" value="1"/>
</dbReference>
<name>A0A1G8M2Z1_9RHOB</name>
<proteinExistence type="inferred from homology"/>
<dbReference type="Pfam" id="PF00496">
    <property type="entry name" value="SBP_bac_5"/>
    <property type="match status" value="1"/>
</dbReference>
<comment type="similarity">
    <text evidence="2">Belongs to the bacterial solute-binding protein 5 family.</text>
</comment>
<sequence length="530" mass="57815">MSESNIETPRDGAALLRRRRLLQLMAAGTTMALVPGVSAMRATAQTAAPKGGVLRVSAPFNPSSLDPVTSGAGSDHMILYSLYDTLVDFEPETLQPVPGLSTEWAFETPTRLVMTLREGVKFHDGTDFDAEAVKANLDRALTDPRSTAKGDLASVESVDVVETHVVAINLNRPDSALPLILADRPGMMASPTAFAEEGRNFDRTPVGTGPFSFVSWNDGDAVEMARFDGYWDEELPHLDGIVFRVITDLNTGLRSVIAGESDFVYRLNPQQKLVADRMGDKVVVRTSPTVANYHIVFNYAKPPLNDVRVRQAINYAVDREAFNQAALLGLGTVAQTMLPPGYWAHDEAHDGFFTHDPDKARALLAEAGYADGVQLQYYSNADQSSQQRAEIIMEQLRQVGINCVLTTGSNSDMFQRFMVRGEGDAIMVNWTGRPDPVQCFLFVYGEQGANNPGKVPPPPEMAEAVAEAQAAVSQEDRKPAFSRIEQAALEHALSCEVAFVPAIEVHSPKVGGYQPSLLGKPKFNRLYLES</sequence>